<accession>A0A1I3JZT1</accession>
<gene>
    <name evidence="1" type="ORF">SAMN05421638_0499</name>
</gene>
<evidence type="ECO:0008006" key="3">
    <source>
        <dbReference type="Google" id="ProtNLM"/>
    </source>
</evidence>
<proteinExistence type="predicted"/>
<dbReference type="Proteomes" id="UP000242560">
    <property type="component" value="Unassembled WGS sequence"/>
</dbReference>
<dbReference type="AlphaFoldDB" id="A0A1I3JZT1"/>
<name>A0A1I3JZT1_9FLAO</name>
<reference evidence="2" key="1">
    <citation type="submission" date="2016-10" db="EMBL/GenBank/DDBJ databases">
        <authorList>
            <person name="Varghese N."/>
            <person name="Submissions S."/>
        </authorList>
    </citation>
    <scope>NUCLEOTIDE SEQUENCE [LARGE SCALE GENOMIC DNA]</scope>
    <source>
        <strain evidence="2">DSM 22251</strain>
    </source>
</reference>
<evidence type="ECO:0000313" key="2">
    <source>
        <dbReference type="Proteomes" id="UP000242560"/>
    </source>
</evidence>
<sequence length="424" mass="47350">MKRFFVLPIIAAGYFINAQSIGNSPYAAFGIGDVKYDNTVDINSMGGVSTAYIWDFNNSFNFSNPAANKNLGLTSFKVEGTNENNFFKSDYNDANSTKHSTYLSNISLAFPLSPKVKFGLGYQPYSSKKYEVLTEEKNENGDTTASSFRGEGGLNMIQAAFSYQISPEFALGARTNFYFGNLYDINEVTASNAELINGYETRNKIKTFNFTLGTAYQKALEKDKKLTFGATYSFGNTGQMESTYKNSTYFYAPGKIKANESIIEESASEDKNLIPMEVSVGAGLGKDGKWFAGTQVDYKKGETVQYLGQPFSYQDSYKISAGGWFIPNFNNFRSYFSRVTYRYGAYYEKGNLQLNGTDINQFAITGGMHFPFDSNSASRMSGIDLGLELGKRGTLENNLISQNFINLRIGINFADKWFNKRLYD</sequence>
<organism evidence="1 2">
    <name type="scientific">Kaistella treverensis</name>
    <dbReference type="NCBI Taxonomy" id="631455"/>
    <lineage>
        <taxon>Bacteria</taxon>
        <taxon>Pseudomonadati</taxon>
        <taxon>Bacteroidota</taxon>
        <taxon>Flavobacteriia</taxon>
        <taxon>Flavobacteriales</taxon>
        <taxon>Weeksellaceae</taxon>
        <taxon>Chryseobacterium group</taxon>
        <taxon>Kaistella</taxon>
    </lineage>
</organism>
<dbReference type="EMBL" id="FORQ01000001">
    <property type="protein sequence ID" value="SFI65703.1"/>
    <property type="molecule type" value="Genomic_DNA"/>
</dbReference>
<dbReference type="Gene3D" id="2.40.160.60">
    <property type="entry name" value="Outer membrane protein transport protein (OMPP1/FadL/TodX)"/>
    <property type="match status" value="1"/>
</dbReference>
<keyword evidence="2" id="KW-1185">Reference proteome</keyword>
<evidence type="ECO:0000313" key="1">
    <source>
        <dbReference type="EMBL" id="SFI65703.1"/>
    </source>
</evidence>
<dbReference type="RefSeq" id="WP_089818334.1">
    <property type="nucleotide sequence ID" value="NZ_FORQ01000001.1"/>
</dbReference>
<protein>
    <recommendedName>
        <fullName evidence="3">Outer membrane protein</fullName>
    </recommendedName>
</protein>